<dbReference type="EMBL" id="BLAL01000079">
    <property type="protein sequence ID" value="GES84356.1"/>
    <property type="molecule type" value="Genomic_DNA"/>
</dbReference>
<dbReference type="Gene3D" id="6.10.140.1020">
    <property type="match status" value="1"/>
</dbReference>
<dbReference type="InterPro" id="IPR018468">
    <property type="entry name" value="SFR1/Mei5"/>
</dbReference>
<comment type="similarity">
    <text evidence="2">Belongs to the SFR1/MEI5 family.</text>
</comment>
<name>A0A8H3LCU1_9GLOM</name>
<organism evidence="8 9">
    <name type="scientific">Rhizophagus clarus</name>
    <dbReference type="NCBI Taxonomy" id="94130"/>
    <lineage>
        <taxon>Eukaryota</taxon>
        <taxon>Fungi</taxon>
        <taxon>Fungi incertae sedis</taxon>
        <taxon>Mucoromycota</taxon>
        <taxon>Glomeromycotina</taxon>
        <taxon>Glomeromycetes</taxon>
        <taxon>Glomerales</taxon>
        <taxon>Glomeraceae</taxon>
        <taxon>Rhizophagus</taxon>
    </lineage>
</organism>
<dbReference type="GO" id="GO:0006310">
    <property type="term" value="P:DNA recombination"/>
    <property type="evidence" value="ECO:0007669"/>
    <property type="project" value="TreeGrafter"/>
</dbReference>
<keyword evidence="3" id="KW-0227">DNA damage</keyword>
<evidence type="ECO:0000256" key="7">
    <source>
        <dbReference type="SAM" id="MobiDB-lite"/>
    </source>
</evidence>
<dbReference type="AlphaFoldDB" id="A0A8H3LCU1"/>
<feature type="compositionally biased region" description="Polar residues" evidence="7">
    <location>
        <begin position="126"/>
        <end position="148"/>
    </location>
</feature>
<evidence type="ECO:0000256" key="6">
    <source>
        <dbReference type="SAM" id="Coils"/>
    </source>
</evidence>
<evidence type="ECO:0000256" key="2">
    <source>
        <dbReference type="ARBA" id="ARBA00008729"/>
    </source>
</evidence>
<dbReference type="Pfam" id="PF10376">
    <property type="entry name" value="Mei5"/>
    <property type="match status" value="1"/>
</dbReference>
<feature type="region of interest" description="Disordered" evidence="7">
    <location>
        <begin position="126"/>
        <end position="179"/>
    </location>
</feature>
<evidence type="ECO:0000256" key="5">
    <source>
        <dbReference type="ARBA" id="ARBA00023242"/>
    </source>
</evidence>
<proteinExistence type="inferred from homology"/>
<evidence type="ECO:0000313" key="9">
    <source>
        <dbReference type="Proteomes" id="UP000615446"/>
    </source>
</evidence>
<evidence type="ECO:0000256" key="4">
    <source>
        <dbReference type="ARBA" id="ARBA00023204"/>
    </source>
</evidence>
<gene>
    <name evidence="8" type="ORF">RCL2_001147700</name>
</gene>
<protein>
    <submittedName>
        <fullName evidence="8">Swi5-dependent recombination DNA repair protein 1 homolog</fullName>
    </submittedName>
</protein>
<keyword evidence="4" id="KW-0234">DNA repair</keyword>
<dbReference type="GO" id="GO:0005634">
    <property type="term" value="C:nucleus"/>
    <property type="evidence" value="ECO:0007669"/>
    <property type="project" value="UniProtKB-SubCell"/>
</dbReference>
<keyword evidence="5" id="KW-0539">Nucleus</keyword>
<evidence type="ECO:0000256" key="1">
    <source>
        <dbReference type="ARBA" id="ARBA00004123"/>
    </source>
</evidence>
<keyword evidence="6" id="KW-0175">Coiled coil</keyword>
<feature type="coiled-coil region" evidence="6">
    <location>
        <begin position="179"/>
        <end position="206"/>
    </location>
</feature>
<dbReference type="PANTHER" id="PTHR28527">
    <property type="entry name" value="MATING-TYPE SWITCHING PROTEIN SWI2-RELATED"/>
    <property type="match status" value="1"/>
</dbReference>
<dbReference type="GO" id="GO:0006281">
    <property type="term" value="P:DNA repair"/>
    <property type="evidence" value="ECO:0007669"/>
    <property type="project" value="UniProtKB-KW"/>
</dbReference>
<comment type="subcellular location">
    <subcellularLocation>
        <location evidence="1">Nucleus</location>
    </subcellularLocation>
</comment>
<accession>A0A8H3LCU1</accession>
<reference evidence="8" key="1">
    <citation type="submission" date="2019-10" db="EMBL/GenBank/DDBJ databases">
        <title>Conservation and host-specific expression of non-tandemly repeated heterogenous ribosome RNA gene in arbuscular mycorrhizal fungi.</title>
        <authorList>
            <person name="Maeda T."/>
            <person name="Kobayashi Y."/>
            <person name="Nakagawa T."/>
            <person name="Ezawa T."/>
            <person name="Yamaguchi K."/>
            <person name="Bino T."/>
            <person name="Nishimoto Y."/>
            <person name="Shigenobu S."/>
            <person name="Kawaguchi M."/>
        </authorList>
    </citation>
    <scope>NUCLEOTIDE SEQUENCE</scope>
    <source>
        <strain evidence="8">HR1</strain>
    </source>
</reference>
<dbReference type="PANTHER" id="PTHR28527:SF1">
    <property type="entry name" value="SWI5-DEPENDENT RECOMBINATION DNA REPAIR PROTEIN 1"/>
    <property type="match status" value="1"/>
</dbReference>
<evidence type="ECO:0000256" key="3">
    <source>
        <dbReference type="ARBA" id="ARBA00022763"/>
    </source>
</evidence>
<dbReference type="OrthoDB" id="27934at2759"/>
<dbReference type="Proteomes" id="UP000615446">
    <property type="component" value="Unassembled WGS sequence"/>
</dbReference>
<comment type="caution">
    <text evidence="8">The sequence shown here is derived from an EMBL/GenBank/DDBJ whole genome shotgun (WGS) entry which is preliminary data.</text>
</comment>
<evidence type="ECO:0000313" key="8">
    <source>
        <dbReference type="EMBL" id="GES84356.1"/>
    </source>
</evidence>
<sequence>MVSNGFKVPSLTGMAFHALLRISNSEEDWHAWSKQDLIDMICPRNKSDLSKKRRNAQELIDRLVKKGIINLLSTRTDSKNQEITIYWIRKNLEKLSIQESRQNSELIPKSELSAKRRSMASIISKAQSKLNSPLTSPSTARSSSTQTSLKRKSSLPLSAPVKRPKFKSPLSRESHDPEIKALLDQKRELEKEITKVEENIRKIKLVLKYQEMNEGSNNERLIKKWRRVSQETAEYLFSKIPKEKSFLDEAGFSNAWGNWGWDEGDQQKHILSYSDDEEENYNESSNQKNELEQHTMKSMLLRMGIDLKLIRWNEDDECFEE</sequence>
<feature type="compositionally biased region" description="Basic and acidic residues" evidence="7">
    <location>
        <begin position="170"/>
        <end position="179"/>
    </location>
</feature>